<dbReference type="GO" id="GO:0010041">
    <property type="term" value="P:response to iron(III) ion"/>
    <property type="evidence" value="ECO:0007669"/>
    <property type="project" value="TreeGrafter"/>
</dbReference>
<feature type="transmembrane region" description="Helical" evidence="8">
    <location>
        <begin position="401"/>
        <end position="423"/>
    </location>
</feature>
<comment type="subcellular location">
    <subcellularLocation>
        <location evidence="1">Cell membrane</location>
        <topology evidence="1">Multi-pass membrane protein</topology>
    </subcellularLocation>
</comment>
<feature type="transmembrane region" description="Helical" evidence="8">
    <location>
        <begin position="372"/>
        <end position="389"/>
    </location>
</feature>
<feature type="transmembrane region" description="Helical" evidence="8">
    <location>
        <begin position="254"/>
        <end position="273"/>
    </location>
</feature>
<feature type="domain" description="Glycosyltransferase RgtA/B/C/D-like" evidence="9">
    <location>
        <begin position="67"/>
        <end position="203"/>
    </location>
</feature>
<keyword evidence="11" id="KW-1185">Reference proteome</keyword>
<dbReference type="PANTHER" id="PTHR33908">
    <property type="entry name" value="MANNOSYLTRANSFERASE YKCB-RELATED"/>
    <property type="match status" value="1"/>
</dbReference>
<dbReference type="EMBL" id="QGHC01000011">
    <property type="protein sequence ID" value="PWK84349.1"/>
    <property type="molecule type" value="Genomic_DNA"/>
</dbReference>
<evidence type="ECO:0000256" key="4">
    <source>
        <dbReference type="ARBA" id="ARBA00022679"/>
    </source>
</evidence>
<dbReference type="InterPro" id="IPR050297">
    <property type="entry name" value="LipidA_mod_glycosyltrf_83"/>
</dbReference>
<feature type="transmembrane region" description="Helical" evidence="8">
    <location>
        <begin position="347"/>
        <end position="366"/>
    </location>
</feature>
<feature type="transmembrane region" description="Helical" evidence="8">
    <location>
        <begin position="13"/>
        <end position="31"/>
    </location>
</feature>
<keyword evidence="5 8" id="KW-0812">Transmembrane</keyword>
<sequence length="606" mass="66238">MMLGKADAPARRAFGWFMLLALVVLAAGIGLRDPWPPDEPRFALMARQMLESGQWLFPHRGQELYSDKPPLLMWCEAALFGLSGGWRAAFLLPSLLAGLGTLGVTYWVGRRLWDARTGLAAAGLLLASFQFVEVVKHAQIDPLLLFFVTLGNAGLLLHCLRGPDWRACWLGCFAAGLGVVAKGVGVLALLMLLPYAWARWRGWAVSGVRDVPAAGSGGQEPAVHGGVASGMDDGEPVVRDRMLRRGQPPAGGDGWRWAAGALAFLLPILAWLLPMLATALGSGSPERLAYVQDLLFRQTAQRYADSWQHVEPPWYFLGVMLADWLPVSLLIPLLLPRWRRALREREARVLLPLAWWLLVLLFFSLTPGKREIYLLPALPMAALAMAPYAEELLRRRWLQRAAFGLAVLAGALALAAGAWALLGQPHAARRIAAGYELADGGRALWWCVIAAGTPFLLAAALCRPRRGVAALLAGIAAAWVVWPLATYPLLDANQSARALMARADARIGPDGQLGLVLWREELLLQARRPVAEFGFSRPWEDQLRDALAWQAQRPGRWILLDSDAMGDCVDKARAWKAGVANRNEWWMFDAAAVRPACRPPGGAAAP</sequence>
<feature type="transmembrane region" description="Helical" evidence="8">
    <location>
        <begin position="443"/>
        <end position="461"/>
    </location>
</feature>
<accession>A0A316IAM0</accession>
<evidence type="ECO:0000313" key="11">
    <source>
        <dbReference type="Proteomes" id="UP000245812"/>
    </source>
</evidence>
<dbReference type="GO" id="GO:0016763">
    <property type="term" value="F:pentosyltransferase activity"/>
    <property type="evidence" value="ECO:0007669"/>
    <property type="project" value="TreeGrafter"/>
</dbReference>
<dbReference type="Proteomes" id="UP000245812">
    <property type="component" value="Unassembled WGS sequence"/>
</dbReference>
<feature type="transmembrane region" description="Helical" evidence="8">
    <location>
        <begin position="144"/>
        <end position="163"/>
    </location>
</feature>
<gene>
    <name evidence="10" type="ORF">C7456_11127</name>
</gene>
<name>A0A316IAM0_9GAMM</name>
<dbReference type="GO" id="GO:0009103">
    <property type="term" value="P:lipopolysaccharide biosynthetic process"/>
    <property type="evidence" value="ECO:0007669"/>
    <property type="project" value="TreeGrafter"/>
</dbReference>
<evidence type="ECO:0000259" key="9">
    <source>
        <dbReference type="Pfam" id="PF13231"/>
    </source>
</evidence>
<evidence type="ECO:0000256" key="1">
    <source>
        <dbReference type="ARBA" id="ARBA00004651"/>
    </source>
</evidence>
<dbReference type="GO" id="GO:0005886">
    <property type="term" value="C:plasma membrane"/>
    <property type="evidence" value="ECO:0007669"/>
    <property type="project" value="UniProtKB-SubCell"/>
</dbReference>
<evidence type="ECO:0000256" key="8">
    <source>
        <dbReference type="SAM" id="Phobius"/>
    </source>
</evidence>
<evidence type="ECO:0000256" key="2">
    <source>
        <dbReference type="ARBA" id="ARBA00022475"/>
    </source>
</evidence>
<evidence type="ECO:0000313" key="10">
    <source>
        <dbReference type="EMBL" id="PWK84349.1"/>
    </source>
</evidence>
<keyword evidence="3" id="KW-0328">Glycosyltransferase</keyword>
<feature type="transmembrane region" description="Helical" evidence="8">
    <location>
        <begin position="314"/>
        <end position="335"/>
    </location>
</feature>
<dbReference type="Pfam" id="PF13231">
    <property type="entry name" value="PMT_2"/>
    <property type="match status" value="1"/>
</dbReference>
<proteinExistence type="predicted"/>
<keyword evidence="6 8" id="KW-1133">Transmembrane helix</keyword>
<keyword evidence="7 8" id="KW-0472">Membrane</keyword>
<protein>
    <submittedName>
        <fullName evidence="10">4-amino-4-deoxy-L-arabinose transferase-like glycosyltransferase</fullName>
    </submittedName>
</protein>
<dbReference type="AlphaFoldDB" id="A0A316IAM0"/>
<feature type="transmembrane region" description="Helical" evidence="8">
    <location>
        <begin position="468"/>
        <end position="490"/>
    </location>
</feature>
<keyword evidence="4 10" id="KW-0808">Transferase</keyword>
<evidence type="ECO:0000256" key="6">
    <source>
        <dbReference type="ARBA" id="ARBA00022989"/>
    </source>
</evidence>
<feature type="transmembrane region" description="Helical" evidence="8">
    <location>
        <begin position="169"/>
        <end position="193"/>
    </location>
</feature>
<evidence type="ECO:0000256" key="5">
    <source>
        <dbReference type="ARBA" id="ARBA00022692"/>
    </source>
</evidence>
<dbReference type="InterPro" id="IPR038731">
    <property type="entry name" value="RgtA/B/C-like"/>
</dbReference>
<evidence type="ECO:0000256" key="3">
    <source>
        <dbReference type="ARBA" id="ARBA00022676"/>
    </source>
</evidence>
<dbReference type="PANTHER" id="PTHR33908:SF3">
    <property type="entry name" value="UNDECAPRENYL PHOSPHATE-ALPHA-4-AMINO-4-DEOXY-L-ARABINOSE ARABINOSYL TRANSFERASE"/>
    <property type="match status" value="1"/>
</dbReference>
<comment type="caution">
    <text evidence="10">The sequence shown here is derived from an EMBL/GenBank/DDBJ whole genome shotgun (WGS) entry which is preliminary data.</text>
</comment>
<reference evidence="10 11" key="1">
    <citation type="submission" date="2018-05" db="EMBL/GenBank/DDBJ databases">
        <title>Genomic Encyclopedia of Type Strains, Phase IV (KMG-IV): sequencing the most valuable type-strain genomes for metagenomic binning, comparative biology and taxonomic classification.</title>
        <authorList>
            <person name="Goeker M."/>
        </authorList>
    </citation>
    <scope>NUCLEOTIDE SEQUENCE [LARGE SCALE GENOMIC DNA]</scope>
    <source>
        <strain evidence="10 11">DSM 14263</strain>
    </source>
</reference>
<dbReference type="RefSeq" id="WP_245889876.1">
    <property type="nucleotide sequence ID" value="NZ_QGHC01000011.1"/>
</dbReference>
<keyword evidence="2" id="KW-1003">Cell membrane</keyword>
<feature type="transmembrane region" description="Helical" evidence="8">
    <location>
        <begin position="88"/>
        <end position="109"/>
    </location>
</feature>
<evidence type="ECO:0000256" key="7">
    <source>
        <dbReference type="ARBA" id="ARBA00023136"/>
    </source>
</evidence>
<organism evidence="10 11">
    <name type="scientific">Fulvimonas soli</name>
    <dbReference type="NCBI Taxonomy" id="155197"/>
    <lineage>
        <taxon>Bacteria</taxon>
        <taxon>Pseudomonadati</taxon>
        <taxon>Pseudomonadota</taxon>
        <taxon>Gammaproteobacteria</taxon>
        <taxon>Lysobacterales</taxon>
        <taxon>Rhodanobacteraceae</taxon>
        <taxon>Fulvimonas</taxon>
    </lineage>
</organism>